<dbReference type="Proteomes" id="UP000190750">
    <property type="component" value="Unassembled WGS sequence"/>
</dbReference>
<evidence type="ECO:0000259" key="10">
    <source>
        <dbReference type="Pfam" id="PF04290"/>
    </source>
</evidence>
<evidence type="ECO:0000256" key="7">
    <source>
        <dbReference type="ARBA" id="ARBA00023136"/>
    </source>
</evidence>
<evidence type="ECO:0000256" key="6">
    <source>
        <dbReference type="ARBA" id="ARBA00022989"/>
    </source>
</evidence>
<dbReference type="GO" id="GO:0005886">
    <property type="term" value="C:plasma membrane"/>
    <property type="evidence" value="ECO:0007669"/>
    <property type="project" value="UniProtKB-SubCell"/>
</dbReference>
<evidence type="ECO:0000256" key="3">
    <source>
        <dbReference type="ARBA" id="ARBA00022475"/>
    </source>
</evidence>
<feature type="domain" description="Tripartite ATP-independent periplasmic transporters DctQ component" evidence="10">
    <location>
        <begin position="26"/>
        <end position="151"/>
    </location>
</feature>
<dbReference type="PANTHER" id="PTHR35011">
    <property type="entry name" value="2,3-DIKETO-L-GULONATE TRAP TRANSPORTER SMALL PERMEASE PROTEIN YIAM"/>
    <property type="match status" value="1"/>
</dbReference>
<evidence type="ECO:0000256" key="1">
    <source>
        <dbReference type="ARBA" id="ARBA00004429"/>
    </source>
</evidence>
<comment type="subcellular location">
    <subcellularLocation>
        <location evidence="1 9">Cell inner membrane</location>
        <topology evidence="1 9">Multi-pass membrane protein</topology>
    </subcellularLocation>
</comment>
<dbReference type="GO" id="GO:0022857">
    <property type="term" value="F:transmembrane transporter activity"/>
    <property type="evidence" value="ECO:0007669"/>
    <property type="project" value="UniProtKB-UniRule"/>
</dbReference>
<gene>
    <name evidence="11" type="ORF">RF819_06630</name>
</gene>
<evidence type="ECO:0000256" key="9">
    <source>
        <dbReference type="RuleBase" id="RU369079"/>
    </source>
</evidence>
<comment type="caution">
    <text evidence="11">The sequence shown here is derived from an EMBL/GenBank/DDBJ whole genome shotgun (WGS) entry which is preliminary data.</text>
</comment>
<keyword evidence="4 9" id="KW-0997">Cell inner membrane</keyword>
<keyword evidence="6 9" id="KW-1133">Transmembrane helix</keyword>
<proteinExistence type="inferred from homology"/>
<dbReference type="OrthoDB" id="2085311at2"/>
<dbReference type="RefSeq" id="WP_078364245.1">
    <property type="nucleotide sequence ID" value="NZ_MTJN01000002.1"/>
</dbReference>
<keyword evidence="12" id="KW-1185">Reference proteome</keyword>
<keyword evidence="7 9" id="KW-0472">Membrane</keyword>
<organism evidence="11 12">
    <name type="scientific">Rhodoferax fermentans</name>
    <dbReference type="NCBI Taxonomy" id="28066"/>
    <lineage>
        <taxon>Bacteria</taxon>
        <taxon>Pseudomonadati</taxon>
        <taxon>Pseudomonadota</taxon>
        <taxon>Betaproteobacteria</taxon>
        <taxon>Burkholderiales</taxon>
        <taxon>Comamonadaceae</taxon>
        <taxon>Rhodoferax</taxon>
    </lineage>
</organism>
<feature type="transmembrane region" description="Helical" evidence="9">
    <location>
        <begin position="88"/>
        <end position="117"/>
    </location>
</feature>
<comment type="subunit">
    <text evidence="9">The complex comprises the extracytoplasmic solute receptor protein and the two transmembrane proteins.</text>
</comment>
<dbReference type="Pfam" id="PF04290">
    <property type="entry name" value="DctQ"/>
    <property type="match status" value="1"/>
</dbReference>
<evidence type="ECO:0000313" key="12">
    <source>
        <dbReference type="Proteomes" id="UP000190750"/>
    </source>
</evidence>
<dbReference type="InterPro" id="IPR055348">
    <property type="entry name" value="DctQ"/>
</dbReference>
<name>A0A1T1AQS2_RHOFE</name>
<dbReference type="GO" id="GO:0015740">
    <property type="term" value="P:C4-dicarboxylate transport"/>
    <property type="evidence" value="ECO:0007669"/>
    <property type="project" value="TreeGrafter"/>
</dbReference>
<sequence>MKWLTWLNSRLSRWAMYIAVACLLGIVGVVFGSVIWRYALNDAPAWSEQVALILVINVAMFGASAGVRDEGHIGMESLVGLLPAKFQFWVGNLVGLITIVFGSFLAWGCWTMAVSVWTNQIPTLGISEAFRYLPCVAAGLMIVLFSIEHLIAMSSDTKVIPSWH</sequence>
<keyword evidence="3" id="KW-1003">Cell membrane</keyword>
<comment type="function">
    <text evidence="9">Part of the tripartite ATP-independent periplasmic (TRAP) transport system.</text>
</comment>
<comment type="similarity">
    <text evidence="8 9">Belongs to the TRAP transporter small permease family.</text>
</comment>
<evidence type="ECO:0000256" key="4">
    <source>
        <dbReference type="ARBA" id="ARBA00022519"/>
    </source>
</evidence>
<evidence type="ECO:0000256" key="8">
    <source>
        <dbReference type="ARBA" id="ARBA00038436"/>
    </source>
</evidence>
<feature type="transmembrane region" description="Helical" evidence="9">
    <location>
        <begin position="50"/>
        <end position="68"/>
    </location>
</feature>
<keyword evidence="2 9" id="KW-0813">Transport</keyword>
<dbReference type="AlphaFoldDB" id="A0A1T1AQS2"/>
<accession>A0A1T1AQS2</accession>
<reference evidence="11 12" key="1">
    <citation type="submission" date="2017-01" db="EMBL/GenBank/DDBJ databases">
        <title>Genome sequencing of Rhodoferax fermentans JCM 7819.</title>
        <authorList>
            <person name="Kim Y.J."/>
            <person name="Farh M.E.-A."/>
            <person name="Yang D.-C."/>
        </authorList>
    </citation>
    <scope>NUCLEOTIDE SEQUENCE [LARGE SCALE GENOMIC DNA]</scope>
    <source>
        <strain evidence="11 12">JCM 7819</strain>
    </source>
</reference>
<dbReference type="InterPro" id="IPR007387">
    <property type="entry name" value="TRAP_DctQ"/>
</dbReference>
<feature type="transmembrane region" description="Helical" evidence="9">
    <location>
        <begin position="14"/>
        <end position="38"/>
    </location>
</feature>
<dbReference type="EMBL" id="MTJN01000002">
    <property type="protein sequence ID" value="OOV06450.1"/>
    <property type="molecule type" value="Genomic_DNA"/>
</dbReference>
<feature type="transmembrane region" description="Helical" evidence="9">
    <location>
        <begin position="129"/>
        <end position="147"/>
    </location>
</feature>
<dbReference type="STRING" id="28066.RF819_06630"/>
<evidence type="ECO:0000256" key="2">
    <source>
        <dbReference type="ARBA" id="ARBA00022448"/>
    </source>
</evidence>
<protein>
    <recommendedName>
        <fullName evidence="9">TRAP transporter small permease protein</fullName>
    </recommendedName>
</protein>
<evidence type="ECO:0000256" key="5">
    <source>
        <dbReference type="ARBA" id="ARBA00022692"/>
    </source>
</evidence>
<keyword evidence="5 9" id="KW-0812">Transmembrane</keyword>
<dbReference type="PANTHER" id="PTHR35011:SF11">
    <property type="entry name" value="TRAP TRANSPORTER SMALL PERMEASE PROTEIN"/>
    <property type="match status" value="1"/>
</dbReference>
<evidence type="ECO:0000313" key="11">
    <source>
        <dbReference type="EMBL" id="OOV06450.1"/>
    </source>
</evidence>